<dbReference type="EMBL" id="CVRI01000006">
    <property type="protein sequence ID" value="CRK87871.1"/>
    <property type="molecule type" value="Genomic_DNA"/>
</dbReference>
<dbReference type="AlphaFoldDB" id="A0A1J1HIK4"/>
<protein>
    <submittedName>
        <fullName evidence="1">CLUMA_CG001658, isoform A</fullName>
    </submittedName>
</protein>
<proteinExistence type="predicted"/>
<dbReference type="Proteomes" id="UP000183832">
    <property type="component" value="Unassembled WGS sequence"/>
</dbReference>
<name>A0A1J1HIK4_9DIPT</name>
<accession>A0A1J1HIK4</accession>
<sequence>MRKYASQHAVKNDLEKKVFYLVFFWFEQKPQSSLAQLNIVTYFKEINNQQLFYKFPHVPAVLNILEDLKDKRLST</sequence>
<organism evidence="1 2">
    <name type="scientific">Clunio marinus</name>
    <dbReference type="NCBI Taxonomy" id="568069"/>
    <lineage>
        <taxon>Eukaryota</taxon>
        <taxon>Metazoa</taxon>
        <taxon>Ecdysozoa</taxon>
        <taxon>Arthropoda</taxon>
        <taxon>Hexapoda</taxon>
        <taxon>Insecta</taxon>
        <taxon>Pterygota</taxon>
        <taxon>Neoptera</taxon>
        <taxon>Endopterygota</taxon>
        <taxon>Diptera</taxon>
        <taxon>Nematocera</taxon>
        <taxon>Chironomoidea</taxon>
        <taxon>Chironomidae</taxon>
        <taxon>Clunio</taxon>
    </lineage>
</organism>
<reference evidence="1 2" key="1">
    <citation type="submission" date="2015-04" db="EMBL/GenBank/DDBJ databases">
        <authorList>
            <person name="Syromyatnikov M.Y."/>
            <person name="Popov V.N."/>
        </authorList>
    </citation>
    <scope>NUCLEOTIDE SEQUENCE [LARGE SCALE GENOMIC DNA]</scope>
</reference>
<evidence type="ECO:0000313" key="1">
    <source>
        <dbReference type="EMBL" id="CRK87871.1"/>
    </source>
</evidence>
<evidence type="ECO:0000313" key="2">
    <source>
        <dbReference type="Proteomes" id="UP000183832"/>
    </source>
</evidence>
<keyword evidence="2" id="KW-1185">Reference proteome</keyword>
<gene>
    <name evidence="1" type="ORF">CLUMA_CG001658</name>
</gene>